<feature type="transmembrane region" description="Helical" evidence="1">
    <location>
        <begin position="310"/>
        <end position="332"/>
    </location>
</feature>
<dbReference type="Pfam" id="PF07507">
    <property type="entry name" value="WavE"/>
    <property type="match status" value="1"/>
</dbReference>
<dbReference type="Proteomes" id="UP001596215">
    <property type="component" value="Unassembled WGS sequence"/>
</dbReference>
<reference evidence="3" key="1">
    <citation type="journal article" date="2019" name="Int. J. Syst. Evol. Microbiol.">
        <title>The Global Catalogue of Microorganisms (GCM) 10K type strain sequencing project: providing services to taxonomists for standard genome sequencing and annotation.</title>
        <authorList>
            <consortium name="The Broad Institute Genomics Platform"/>
            <consortium name="The Broad Institute Genome Sequencing Center for Infectious Disease"/>
            <person name="Wu L."/>
            <person name="Ma J."/>
        </authorList>
    </citation>
    <scope>NUCLEOTIDE SEQUENCE [LARGE SCALE GENOMIC DNA]</scope>
    <source>
        <strain evidence="3">CGMCC 4.1530</strain>
    </source>
</reference>
<keyword evidence="1" id="KW-1133">Transmembrane helix</keyword>
<sequence>MIMERVSIIFQGRVIENNKICDDIIENIAITRKNFPQDEIILSTWNIRRDLRRELKQKINPYDIILLESQDPGPLIYQQKTARWVTNINRLIVSSREGIRRASHELVVKLRTDSRLNGPEIRHILQHRQEYACRFPRDPGYALFRHRVINGNVFARNARGYMPYLFHPGDIFLAGNQQDLYDLFDIPLADSSVFEVCFCFSIFTLMRYVPEQYIWVKYIEKVSGNMEFPGNRFASETLRERSENYYINNFIPYSSEMLNFYWGKHHQVYKSKGLSSVYCFDDWKKLQPGENPSQGTVQQLRHKVKRLHIFILRLMLWIKFLPLHITFVRGVAIRVFGRRC</sequence>
<dbReference type="InterPro" id="IPR011122">
    <property type="entry name" value="WavE"/>
</dbReference>
<protein>
    <submittedName>
        <fullName evidence="2">WavE lipopolysaccharide synthesis family protein</fullName>
    </submittedName>
</protein>
<keyword evidence="3" id="KW-1185">Reference proteome</keyword>
<dbReference type="RefSeq" id="WP_343878087.1">
    <property type="nucleotide sequence ID" value="NZ_BAAAFW010000094.1"/>
</dbReference>
<accession>A0ABW1VM36</accession>
<keyword evidence="1" id="KW-0812">Transmembrane</keyword>
<evidence type="ECO:0000313" key="2">
    <source>
        <dbReference type="EMBL" id="MFC6361984.1"/>
    </source>
</evidence>
<keyword evidence="1" id="KW-0472">Membrane</keyword>
<organism evidence="2 3">
    <name type="scientific">Tatumella punctata</name>
    <dbReference type="NCBI Taxonomy" id="399969"/>
    <lineage>
        <taxon>Bacteria</taxon>
        <taxon>Pseudomonadati</taxon>
        <taxon>Pseudomonadota</taxon>
        <taxon>Gammaproteobacteria</taxon>
        <taxon>Enterobacterales</taxon>
        <taxon>Erwiniaceae</taxon>
        <taxon>Tatumella</taxon>
    </lineage>
</organism>
<name>A0ABW1VM36_9GAMM</name>
<evidence type="ECO:0000313" key="3">
    <source>
        <dbReference type="Proteomes" id="UP001596215"/>
    </source>
</evidence>
<dbReference type="EMBL" id="JBHSUC010000007">
    <property type="protein sequence ID" value="MFC6361984.1"/>
    <property type="molecule type" value="Genomic_DNA"/>
</dbReference>
<proteinExistence type="predicted"/>
<evidence type="ECO:0000256" key="1">
    <source>
        <dbReference type="SAM" id="Phobius"/>
    </source>
</evidence>
<gene>
    <name evidence="2" type="ORF">ACFP73_07710</name>
</gene>
<comment type="caution">
    <text evidence="2">The sequence shown here is derived from an EMBL/GenBank/DDBJ whole genome shotgun (WGS) entry which is preliminary data.</text>
</comment>